<feature type="domain" description="DUF427" evidence="1">
    <location>
        <begin position="52"/>
        <end position="143"/>
    </location>
</feature>
<protein>
    <submittedName>
        <fullName evidence="2">DUF427 domain-containing protein</fullName>
    </submittedName>
</protein>
<dbReference type="InterPro" id="IPR038694">
    <property type="entry name" value="DUF427_sf"/>
</dbReference>
<accession>A0A9D7E1T7</accession>
<name>A0A9D7E1T7_9PROT</name>
<dbReference type="Gene3D" id="2.170.150.40">
    <property type="entry name" value="Domain of unknown function (DUF427)"/>
    <property type="match status" value="1"/>
</dbReference>
<comment type="caution">
    <text evidence="2">The sequence shown here is derived from an EMBL/GenBank/DDBJ whole genome shotgun (WGS) entry which is preliminary data.</text>
</comment>
<evidence type="ECO:0000313" key="3">
    <source>
        <dbReference type="Proteomes" id="UP000807785"/>
    </source>
</evidence>
<dbReference type="Pfam" id="PF04248">
    <property type="entry name" value="NTP_transf_9"/>
    <property type="match status" value="1"/>
</dbReference>
<dbReference type="PANTHER" id="PTHR43058">
    <property type="entry name" value="SLR0655 PROTEIN"/>
    <property type="match status" value="1"/>
</dbReference>
<reference evidence="2" key="1">
    <citation type="submission" date="2020-10" db="EMBL/GenBank/DDBJ databases">
        <title>Connecting structure to function with the recovery of over 1000 high-quality activated sludge metagenome-assembled genomes encoding full-length rRNA genes using long-read sequencing.</title>
        <authorList>
            <person name="Singleton C.M."/>
            <person name="Petriglieri F."/>
            <person name="Kristensen J.M."/>
            <person name="Kirkegaard R.H."/>
            <person name="Michaelsen T.Y."/>
            <person name="Andersen M.H."/>
            <person name="Karst S.M."/>
            <person name="Dueholm M.S."/>
            <person name="Nielsen P.H."/>
            <person name="Albertsen M."/>
        </authorList>
    </citation>
    <scope>NUCLEOTIDE SEQUENCE</scope>
    <source>
        <strain evidence="2">Bjer_18-Q3-R1-45_BAT3C.347</strain>
    </source>
</reference>
<organism evidence="2 3">
    <name type="scientific">Candidatus Methylophosphatis roskildensis</name>
    <dbReference type="NCBI Taxonomy" id="2899263"/>
    <lineage>
        <taxon>Bacteria</taxon>
        <taxon>Pseudomonadati</taxon>
        <taxon>Pseudomonadota</taxon>
        <taxon>Betaproteobacteria</taxon>
        <taxon>Nitrosomonadales</taxon>
        <taxon>Sterolibacteriaceae</taxon>
        <taxon>Candidatus Methylophosphatis</taxon>
    </lineage>
</organism>
<dbReference type="Proteomes" id="UP000807785">
    <property type="component" value="Unassembled WGS sequence"/>
</dbReference>
<dbReference type="PANTHER" id="PTHR43058:SF1">
    <property type="entry name" value="DUF427 DOMAIN-CONTAINING PROTEIN"/>
    <property type="match status" value="1"/>
</dbReference>
<dbReference type="EMBL" id="JADJEV010000005">
    <property type="protein sequence ID" value="MBK6975028.1"/>
    <property type="molecule type" value="Genomic_DNA"/>
</dbReference>
<evidence type="ECO:0000259" key="1">
    <source>
        <dbReference type="Pfam" id="PF04248"/>
    </source>
</evidence>
<evidence type="ECO:0000313" key="2">
    <source>
        <dbReference type="EMBL" id="MBK6975028.1"/>
    </source>
</evidence>
<gene>
    <name evidence="2" type="ORF">IPH26_19535</name>
</gene>
<dbReference type="AlphaFoldDB" id="A0A9D7E1T7"/>
<dbReference type="InterPro" id="IPR007361">
    <property type="entry name" value="DUF427"/>
</dbReference>
<sequence length="184" mass="20468">MSALPDWIRAARQHWRWQGHVRPPFAATPGPGQTSVWDFSRPPRLAQDMREVVVRWGDVEVARTRRAVLVLETAHPPSVYLPWHDVVRHLLQPAASSSFCEWKGPVQYWTLMHGDRRLPGVAWSDPQPLAGAEALADCVAFYPAALDCRVNGAAVTPQPGGFYGGWITPELVGPFKGEPGSEDW</sequence>
<proteinExistence type="predicted"/>